<evidence type="ECO:0000313" key="2">
    <source>
        <dbReference type="EMBL" id="KAK5082698.1"/>
    </source>
</evidence>
<dbReference type="InterPro" id="IPR038014">
    <property type="entry name" value="Ies1"/>
</dbReference>
<dbReference type="PANTHER" id="PTHR37287:SF1">
    <property type="entry name" value="INO EIGHTY SUBUNIT 1"/>
    <property type="match status" value="1"/>
</dbReference>
<gene>
    <name evidence="2" type="ORF">LTR05_006578</name>
</gene>
<proteinExistence type="predicted"/>
<dbReference type="PANTHER" id="PTHR37287">
    <property type="entry name" value="INO EIGHTY SUBUNIT 1"/>
    <property type="match status" value="1"/>
</dbReference>
<dbReference type="GO" id="GO:0031011">
    <property type="term" value="C:Ino80 complex"/>
    <property type="evidence" value="ECO:0007669"/>
    <property type="project" value="InterPro"/>
</dbReference>
<accession>A0AAN7SWI0</accession>
<feature type="region of interest" description="Disordered" evidence="1">
    <location>
        <begin position="254"/>
        <end position="273"/>
    </location>
</feature>
<feature type="compositionally biased region" description="Polar residues" evidence="1">
    <location>
        <begin position="669"/>
        <end position="678"/>
    </location>
</feature>
<feature type="region of interest" description="Disordered" evidence="1">
    <location>
        <begin position="761"/>
        <end position="818"/>
    </location>
</feature>
<feature type="compositionally biased region" description="Low complexity" evidence="1">
    <location>
        <begin position="761"/>
        <end position="772"/>
    </location>
</feature>
<keyword evidence="3" id="KW-1185">Reference proteome</keyword>
<protein>
    <recommendedName>
        <fullName evidence="4">Ino eighty subunit 1</fullName>
    </recommendedName>
</protein>
<evidence type="ECO:0008006" key="4">
    <source>
        <dbReference type="Google" id="ProtNLM"/>
    </source>
</evidence>
<reference evidence="2 3" key="1">
    <citation type="submission" date="2023-08" db="EMBL/GenBank/DDBJ databases">
        <title>Black Yeasts Isolated from many extreme environments.</title>
        <authorList>
            <person name="Coleine C."/>
            <person name="Stajich J.E."/>
            <person name="Selbmann L."/>
        </authorList>
    </citation>
    <scope>NUCLEOTIDE SEQUENCE [LARGE SCALE GENOMIC DNA]</scope>
    <source>
        <strain evidence="2 3">CCFEE 5910</strain>
    </source>
</reference>
<organism evidence="2 3">
    <name type="scientific">Lithohypha guttulata</name>
    <dbReference type="NCBI Taxonomy" id="1690604"/>
    <lineage>
        <taxon>Eukaryota</taxon>
        <taxon>Fungi</taxon>
        <taxon>Dikarya</taxon>
        <taxon>Ascomycota</taxon>
        <taxon>Pezizomycotina</taxon>
        <taxon>Eurotiomycetes</taxon>
        <taxon>Chaetothyriomycetidae</taxon>
        <taxon>Chaetothyriales</taxon>
        <taxon>Trichomeriaceae</taxon>
        <taxon>Lithohypha</taxon>
    </lineage>
</organism>
<evidence type="ECO:0000256" key="1">
    <source>
        <dbReference type="SAM" id="MobiDB-lite"/>
    </source>
</evidence>
<sequence>MASREGSIAASSEIDPVDDSRFALGEADDNASASDLPPRTATPSSTKGTKRPRPVAKRARPKKGASALLVTEGADGTEDETPAKKIKRSGSEEPDVEGTAVGTRRKANGTVGSVYSGSKIRHIKKADGIPLWRKDIQYAFLHEVVHDEIKCFTRISDGKKDCTFAEIYIDSMARSSKTSRILKDRLQVDKPAAQNMAMICLLVNVGRMNTTLNFFPEMRAQLRTYHPIPALQAYPTQKDYKSLQDAPRLKSILKGASEDEEQPRTLPQLREKPVPRTNPVNLIFVLSQAANEVSQMHFLDKIDFFDLAIRPSISSHSRAVAFLWLMWWYLESDFTKEAALNNPFGPGEYREGQDPENPDDIPLLVPKLEPITEQQGDDENVDPQEEIDFGAKMTQERERFNAKAEEDAALEGNGREFEHKGIKKLKRTARDMGDDIDSSDIDSVRASPGVSARSPAPLDLPGQPSSILQADSIEDDWEAMESHPGRGRYKRVKGKNTPSRSRQRQSEPGFGSMRVAAGRSRLGLNSDRDTPDTGRGTPQPPGINHPVLTQYPDPRQPMFDASHMSTAGMPSSMKSRARTGYQKELEEHKQKRIGWLVSKKRRQALKEQKRKREQAEPTWLLRDIYRISQLPDLYDSEEDDSAAAGLTMLPYPVPYHRGTGIGGIIPLKRNNNTPQLSKQRSDDNQSPVKDERGEDTLDSNFTADNDLEDYLGEEVEDWNKVFLRTHRRLDAWSGDKDYQRFLRNRQQEEHRLVLPPVTTLPGLVPSLPPSSVNNETPRKPRHESKKSLEEEINEDLLAERSADEGEEDDEKVDAMVMV</sequence>
<feature type="compositionally biased region" description="Basic residues" evidence="1">
    <location>
        <begin position="485"/>
        <end position="494"/>
    </location>
</feature>
<name>A0AAN7SWI0_9EURO</name>
<comment type="caution">
    <text evidence="2">The sequence shown here is derived from an EMBL/GenBank/DDBJ whole genome shotgun (WGS) entry which is preliminary data.</text>
</comment>
<feature type="region of interest" description="Disordered" evidence="1">
    <location>
        <begin position="1"/>
        <end position="107"/>
    </location>
</feature>
<evidence type="ECO:0000313" key="3">
    <source>
        <dbReference type="Proteomes" id="UP001309876"/>
    </source>
</evidence>
<dbReference type="Proteomes" id="UP001309876">
    <property type="component" value="Unassembled WGS sequence"/>
</dbReference>
<feature type="compositionally biased region" description="Basic residues" evidence="1">
    <location>
        <begin position="48"/>
        <end position="63"/>
    </location>
</feature>
<feature type="region of interest" description="Disordered" evidence="1">
    <location>
        <begin position="426"/>
        <end position="551"/>
    </location>
</feature>
<feature type="region of interest" description="Disordered" evidence="1">
    <location>
        <begin position="664"/>
        <end position="703"/>
    </location>
</feature>
<dbReference type="AlphaFoldDB" id="A0AAN7SWI0"/>
<dbReference type="EMBL" id="JAVRRJ010000007">
    <property type="protein sequence ID" value="KAK5082698.1"/>
    <property type="molecule type" value="Genomic_DNA"/>
</dbReference>
<feature type="compositionally biased region" description="Basic and acidic residues" evidence="1">
    <location>
        <begin position="679"/>
        <end position="695"/>
    </location>
</feature>